<dbReference type="SUPFAM" id="SSF51905">
    <property type="entry name" value="FAD/NAD(P)-binding domain"/>
    <property type="match status" value="1"/>
</dbReference>
<keyword evidence="2" id="KW-0274">FAD</keyword>
<dbReference type="Pfam" id="PF01494">
    <property type="entry name" value="FAD_binding_3"/>
    <property type="match status" value="2"/>
</dbReference>
<keyword evidence="4" id="KW-1133">Transmembrane helix</keyword>
<evidence type="ECO:0000256" key="1">
    <source>
        <dbReference type="ARBA" id="ARBA00022630"/>
    </source>
</evidence>
<dbReference type="InterPro" id="IPR002938">
    <property type="entry name" value="FAD-bd"/>
</dbReference>
<feature type="domain" description="FAD-binding" evidence="5">
    <location>
        <begin position="11"/>
        <end position="177"/>
    </location>
</feature>
<feature type="domain" description="FAD-binding" evidence="5">
    <location>
        <begin position="314"/>
        <end position="381"/>
    </location>
</feature>
<protein>
    <submittedName>
        <fullName evidence="6">FAD/NAD(P)-binding domain-containing protein</fullName>
    </submittedName>
</protein>
<dbReference type="Gene3D" id="3.50.50.60">
    <property type="entry name" value="FAD/NAD(P)-binding domain"/>
    <property type="match status" value="1"/>
</dbReference>
<dbReference type="GO" id="GO:0016491">
    <property type="term" value="F:oxidoreductase activity"/>
    <property type="evidence" value="ECO:0007669"/>
    <property type="project" value="UniProtKB-KW"/>
</dbReference>
<accession>A0A1B7MYS0</accession>
<dbReference type="PANTHER" id="PTHR46720:SF3">
    <property type="entry name" value="FAD-BINDING DOMAIN-CONTAINING PROTEIN-RELATED"/>
    <property type="match status" value="1"/>
</dbReference>
<dbReference type="GO" id="GO:0071949">
    <property type="term" value="F:FAD binding"/>
    <property type="evidence" value="ECO:0007669"/>
    <property type="project" value="InterPro"/>
</dbReference>
<evidence type="ECO:0000256" key="4">
    <source>
        <dbReference type="SAM" id="Phobius"/>
    </source>
</evidence>
<keyword evidence="3" id="KW-0560">Oxidoreductase</keyword>
<evidence type="ECO:0000259" key="5">
    <source>
        <dbReference type="Pfam" id="PF01494"/>
    </source>
</evidence>
<dbReference type="Proteomes" id="UP000092154">
    <property type="component" value="Unassembled WGS sequence"/>
</dbReference>
<evidence type="ECO:0000313" key="7">
    <source>
        <dbReference type="Proteomes" id="UP000092154"/>
    </source>
</evidence>
<name>A0A1B7MYS0_9AGAM</name>
<keyword evidence="4" id="KW-0812">Transmembrane</keyword>
<dbReference type="OrthoDB" id="417877at2759"/>
<keyword evidence="1" id="KW-0285">Flavoprotein</keyword>
<dbReference type="InterPro" id="IPR051104">
    <property type="entry name" value="FAD_monoxygenase"/>
</dbReference>
<evidence type="ECO:0000256" key="3">
    <source>
        <dbReference type="ARBA" id="ARBA00023002"/>
    </source>
</evidence>
<proteinExistence type="predicted"/>
<feature type="transmembrane region" description="Helical" evidence="4">
    <location>
        <begin position="12"/>
        <end position="32"/>
    </location>
</feature>
<reference evidence="6 7" key="1">
    <citation type="submission" date="2016-06" db="EMBL/GenBank/DDBJ databases">
        <title>Comparative genomics of the ectomycorrhizal sister species Rhizopogon vinicolor and Rhizopogon vesiculosus (Basidiomycota: Boletales) reveals a divergence of the mating type B locus.</title>
        <authorList>
            <consortium name="DOE Joint Genome Institute"/>
            <person name="Mujic A.B."/>
            <person name="Kuo A."/>
            <person name="Tritt A."/>
            <person name="Lipzen A."/>
            <person name="Chen C."/>
            <person name="Johnson J."/>
            <person name="Sharma A."/>
            <person name="Barry K."/>
            <person name="Grigoriev I.V."/>
            <person name="Spatafora J.W."/>
        </authorList>
    </citation>
    <scope>NUCLEOTIDE SEQUENCE [LARGE SCALE GENOMIC DNA]</scope>
    <source>
        <strain evidence="6 7">AM-OR11-026</strain>
    </source>
</reference>
<dbReference type="PANTHER" id="PTHR46720">
    <property type="entry name" value="HYDROXYLASE, PUTATIVE (AFU_ORTHOLOGUE AFUA_3G01460)-RELATED"/>
    <property type="match status" value="1"/>
</dbReference>
<keyword evidence="4" id="KW-0472">Membrane</keyword>
<sequence length="446" mass="48936">MSFSSGAPKFRVAICGAGIGGLVLAVTIGQFAGCDVEVDIYEAHDTITTAGVGMIISRRTVEVIKALCMHEEISHASTKPSSSTRGSKFRKSDIPEGGFEWFSRIVRQGNPIHRQHLVDILKQHLPSSCTVHFNKRLTTYEKLSAGSLVLHFADESSENTDVLIGADGIRSSVRKTLFETIDKDLVDPSKIRHYIDPSWTGTLVYRAIIPAQKLLEMDPNNVSLGELVMFCGKGKNIISYPVSQGTLINVAAFASDEQKAGTPFEGRWVSDVSQEEVEEAFQDFEPAVKSLLKCFNNPSRWALHVVNELPLSVRDRVALIGDACHAMTPHLGAGAGQAMEDAFVLGRLLAHPLTTLDNVPAALRAYQDIRLPAAQLVARNSKHTGWMYRFNMPGYYDGTDQGNERGELEILQEMIISHIEVCGQGSAVAEWQQAEKKLQENVGLCT</sequence>
<dbReference type="STRING" id="1314800.A0A1B7MYS0"/>
<dbReference type="InParanoid" id="A0A1B7MYS0"/>
<evidence type="ECO:0000256" key="2">
    <source>
        <dbReference type="ARBA" id="ARBA00022827"/>
    </source>
</evidence>
<gene>
    <name evidence="6" type="ORF">K503DRAFT_742254</name>
</gene>
<dbReference type="SUPFAM" id="SSF54373">
    <property type="entry name" value="FAD-linked reductases, C-terminal domain"/>
    <property type="match status" value="1"/>
</dbReference>
<dbReference type="EMBL" id="KV448333">
    <property type="protein sequence ID" value="OAX37758.1"/>
    <property type="molecule type" value="Genomic_DNA"/>
</dbReference>
<dbReference type="PRINTS" id="PR00420">
    <property type="entry name" value="RNGMNOXGNASE"/>
</dbReference>
<keyword evidence="7" id="KW-1185">Reference proteome</keyword>
<dbReference type="InterPro" id="IPR036188">
    <property type="entry name" value="FAD/NAD-bd_sf"/>
</dbReference>
<dbReference type="AlphaFoldDB" id="A0A1B7MYS0"/>
<evidence type="ECO:0000313" key="6">
    <source>
        <dbReference type="EMBL" id="OAX37758.1"/>
    </source>
</evidence>
<dbReference type="GO" id="GO:0044550">
    <property type="term" value="P:secondary metabolite biosynthetic process"/>
    <property type="evidence" value="ECO:0007669"/>
    <property type="project" value="TreeGrafter"/>
</dbReference>
<organism evidence="6 7">
    <name type="scientific">Rhizopogon vinicolor AM-OR11-026</name>
    <dbReference type="NCBI Taxonomy" id="1314800"/>
    <lineage>
        <taxon>Eukaryota</taxon>
        <taxon>Fungi</taxon>
        <taxon>Dikarya</taxon>
        <taxon>Basidiomycota</taxon>
        <taxon>Agaricomycotina</taxon>
        <taxon>Agaricomycetes</taxon>
        <taxon>Agaricomycetidae</taxon>
        <taxon>Boletales</taxon>
        <taxon>Suillineae</taxon>
        <taxon>Rhizopogonaceae</taxon>
        <taxon>Rhizopogon</taxon>
    </lineage>
</organism>